<dbReference type="AlphaFoldDB" id="A0A6C0D8Y1"/>
<name>A0A6C0D8Y1_9ZZZZ</name>
<dbReference type="EMBL" id="MN739541">
    <property type="protein sequence ID" value="QHT12125.1"/>
    <property type="molecule type" value="Genomic_DNA"/>
</dbReference>
<reference evidence="2" key="1">
    <citation type="journal article" date="2020" name="Nature">
        <title>Giant virus diversity and host interactions through global metagenomics.</title>
        <authorList>
            <person name="Schulz F."/>
            <person name="Roux S."/>
            <person name="Paez-Espino D."/>
            <person name="Jungbluth S."/>
            <person name="Walsh D.A."/>
            <person name="Denef V.J."/>
            <person name="McMahon K.D."/>
            <person name="Konstantinidis K.T."/>
            <person name="Eloe-Fadrosh E.A."/>
            <person name="Kyrpides N.C."/>
            <person name="Woyke T."/>
        </authorList>
    </citation>
    <scope>NUCLEOTIDE SEQUENCE</scope>
    <source>
        <strain evidence="2">GVMAG-M-3300023174-129</strain>
    </source>
</reference>
<protein>
    <submittedName>
        <fullName evidence="2">Uncharacterized protein</fullName>
    </submittedName>
</protein>
<proteinExistence type="predicted"/>
<evidence type="ECO:0000313" key="2">
    <source>
        <dbReference type="EMBL" id="QHT12125.1"/>
    </source>
</evidence>
<sequence length="229" mass="25163">MENYSKNLIAAAYLSGVGEAFKKSKLLPQNDLENYIEDAKLLRREFIKRSRNDGYENPIDIIESSKKNAIDTLPKQNINRPNSRNLNIVDSPSIVTNSPNINIIEPVAPITNVSPVSPITNISPVSPITNISPVSPITNISPVSPITNISPVSPITNSASVLPPTSLLTETPKVNNAIASLELVPAPVPAPEEKKKLFPFLPFGGASKRKMRKTKKSKRKAKKHTRRFR</sequence>
<feature type="compositionally biased region" description="Basic residues" evidence="1">
    <location>
        <begin position="207"/>
        <end position="229"/>
    </location>
</feature>
<feature type="region of interest" description="Disordered" evidence="1">
    <location>
        <begin position="199"/>
        <end position="229"/>
    </location>
</feature>
<evidence type="ECO:0000256" key="1">
    <source>
        <dbReference type="SAM" id="MobiDB-lite"/>
    </source>
</evidence>
<organism evidence="2">
    <name type="scientific">viral metagenome</name>
    <dbReference type="NCBI Taxonomy" id="1070528"/>
    <lineage>
        <taxon>unclassified sequences</taxon>
        <taxon>metagenomes</taxon>
        <taxon>organismal metagenomes</taxon>
    </lineage>
</organism>
<accession>A0A6C0D8Y1</accession>